<keyword evidence="4" id="KW-1133">Transmembrane helix</keyword>
<name>A0A8S9Y8S6_9TREM</name>
<dbReference type="Gene3D" id="3.40.50.10330">
    <property type="entry name" value="Probable inorganic polyphosphate/atp-NAD kinase, domain 1"/>
    <property type="match status" value="1"/>
</dbReference>
<evidence type="ECO:0000313" key="5">
    <source>
        <dbReference type="EMBL" id="KAF7232261.1"/>
    </source>
</evidence>
<gene>
    <name evidence="5" type="ORF">EG68_10541</name>
</gene>
<feature type="region of interest" description="Disordered" evidence="3">
    <location>
        <begin position="110"/>
        <end position="140"/>
    </location>
</feature>
<comment type="similarity">
    <text evidence="1">Belongs to the NAD kinase family.</text>
</comment>
<dbReference type="PANTHER" id="PTHR20275:SF0">
    <property type="entry name" value="NAD KINASE"/>
    <property type="match status" value="1"/>
</dbReference>
<keyword evidence="6" id="KW-1185">Reference proteome</keyword>
<dbReference type="InterPro" id="IPR002504">
    <property type="entry name" value="NADK"/>
</dbReference>
<comment type="caution">
    <text evidence="5">The sequence shown here is derived from an EMBL/GenBank/DDBJ whole genome shotgun (WGS) entry which is preliminary data.</text>
</comment>
<keyword evidence="4" id="KW-0472">Membrane</keyword>
<protein>
    <recommendedName>
        <fullName evidence="2">NAD(+) kinase</fullName>
        <ecNumber evidence="2">2.7.1.23</ecNumber>
    </recommendedName>
</protein>
<dbReference type="EMBL" id="JTDE01021948">
    <property type="protein sequence ID" value="KAF7232261.1"/>
    <property type="molecule type" value="Genomic_DNA"/>
</dbReference>
<sequence length="140" mass="14925">MCVNRNDPTALSAADTPKNSSIIVFDCTRADDIDLVVCLGGDGTLLKIGSMFQRVVPPVIAFCLGTLGFLAPFSFTSFESILKHAIEGSPNCLMRMRLCCHVVRSVPQESSVVGSPDDPPSSISASRSISPDTEYHVGYG</sequence>
<accession>A0A8S9Y8S6</accession>
<keyword evidence="4" id="KW-0812">Transmembrane</keyword>
<dbReference type="Proteomes" id="UP000822476">
    <property type="component" value="Unassembled WGS sequence"/>
</dbReference>
<dbReference type="InterPro" id="IPR016064">
    <property type="entry name" value="NAD/diacylglycerol_kinase_sf"/>
</dbReference>
<dbReference type="EC" id="2.7.1.23" evidence="2"/>
<organism evidence="5 6">
    <name type="scientific">Paragonimus skrjabini miyazakii</name>
    <dbReference type="NCBI Taxonomy" id="59628"/>
    <lineage>
        <taxon>Eukaryota</taxon>
        <taxon>Metazoa</taxon>
        <taxon>Spiralia</taxon>
        <taxon>Lophotrochozoa</taxon>
        <taxon>Platyhelminthes</taxon>
        <taxon>Trematoda</taxon>
        <taxon>Digenea</taxon>
        <taxon>Plagiorchiida</taxon>
        <taxon>Troglotremata</taxon>
        <taxon>Troglotrematidae</taxon>
        <taxon>Paragonimus</taxon>
    </lineage>
</organism>
<proteinExistence type="inferred from homology"/>
<dbReference type="GO" id="GO:0006741">
    <property type="term" value="P:NADP+ biosynthetic process"/>
    <property type="evidence" value="ECO:0007669"/>
    <property type="project" value="InterPro"/>
</dbReference>
<feature type="compositionally biased region" description="Low complexity" evidence="3">
    <location>
        <begin position="110"/>
        <end position="131"/>
    </location>
</feature>
<feature type="transmembrane region" description="Helical" evidence="4">
    <location>
        <begin position="55"/>
        <end position="75"/>
    </location>
</feature>
<dbReference type="GO" id="GO:0003951">
    <property type="term" value="F:NAD+ kinase activity"/>
    <property type="evidence" value="ECO:0007669"/>
    <property type="project" value="UniProtKB-EC"/>
</dbReference>
<evidence type="ECO:0000313" key="6">
    <source>
        <dbReference type="Proteomes" id="UP000822476"/>
    </source>
</evidence>
<dbReference type="Pfam" id="PF01513">
    <property type="entry name" value="NAD_kinase"/>
    <property type="match status" value="1"/>
</dbReference>
<evidence type="ECO:0000256" key="1">
    <source>
        <dbReference type="ARBA" id="ARBA00010995"/>
    </source>
</evidence>
<dbReference type="OrthoDB" id="24581at2759"/>
<evidence type="ECO:0000256" key="2">
    <source>
        <dbReference type="ARBA" id="ARBA00012120"/>
    </source>
</evidence>
<dbReference type="InterPro" id="IPR017438">
    <property type="entry name" value="ATP-NAD_kinase_N"/>
</dbReference>
<dbReference type="PANTHER" id="PTHR20275">
    <property type="entry name" value="NAD KINASE"/>
    <property type="match status" value="1"/>
</dbReference>
<dbReference type="AlphaFoldDB" id="A0A8S9Y8S6"/>
<dbReference type="SUPFAM" id="SSF111331">
    <property type="entry name" value="NAD kinase/diacylglycerol kinase-like"/>
    <property type="match status" value="1"/>
</dbReference>
<evidence type="ECO:0000256" key="3">
    <source>
        <dbReference type="SAM" id="MobiDB-lite"/>
    </source>
</evidence>
<evidence type="ECO:0000256" key="4">
    <source>
        <dbReference type="SAM" id="Phobius"/>
    </source>
</evidence>
<reference evidence="5" key="1">
    <citation type="submission" date="2019-07" db="EMBL/GenBank/DDBJ databases">
        <title>Annotation for the trematode Paragonimus miyazaki's.</title>
        <authorList>
            <person name="Choi Y.-J."/>
        </authorList>
    </citation>
    <scope>NUCLEOTIDE SEQUENCE</scope>
    <source>
        <strain evidence="5">Japan</strain>
    </source>
</reference>